<gene>
    <name evidence="2" type="ORF">RND71_014621</name>
</gene>
<proteinExistence type="predicted"/>
<accession>A0AAE1SD44</accession>
<evidence type="ECO:0000313" key="3">
    <source>
        <dbReference type="Proteomes" id="UP001291623"/>
    </source>
</evidence>
<dbReference type="InterPro" id="IPR019557">
    <property type="entry name" value="AminoTfrase-like_pln_mobile"/>
</dbReference>
<dbReference type="EMBL" id="JAVYJV010000007">
    <property type="protein sequence ID" value="KAK4366741.1"/>
    <property type="molecule type" value="Genomic_DNA"/>
</dbReference>
<name>A0AAE1SD44_9SOLA</name>
<dbReference type="PANTHER" id="PTHR48200">
    <property type="entry name" value="PROTEIN, PUTATIVE-RELATED"/>
    <property type="match status" value="1"/>
</dbReference>
<dbReference type="Proteomes" id="UP001291623">
    <property type="component" value="Unassembled WGS sequence"/>
</dbReference>
<reference evidence="2" key="1">
    <citation type="submission" date="2023-12" db="EMBL/GenBank/DDBJ databases">
        <title>Genome assembly of Anisodus tanguticus.</title>
        <authorList>
            <person name="Wang Y.-J."/>
        </authorList>
    </citation>
    <scope>NUCLEOTIDE SEQUENCE</scope>
    <source>
        <strain evidence="2">KB-2021</strain>
        <tissue evidence="2">Leaf</tissue>
    </source>
</reference>
<evidence type="ECO:0000259" key="1">
    <source>
        <dbReference type="Pfam" id="PF10536"/>
    </source>
</evidence>
<dbReference type="AlphaFoldDB" id="A0AAE1SD44"/>
<keyword evidence="3" id="KW-1185">Reference proteome</keyword>
<feature type="domain" description="Aminotransferase-like plant mobile" evidence="1">
    <location>
        <begin position="32"/>
        <end position="378"/>
    </location>
</feature>
<comment type="caution">
    <text evidence="2">The sequence shown here is derived from an EMBL/GenBank/DDBJ whole genome shotgun (WGS) entry which is preliminary data.</text>
</comment>
<sequence>MVSRTPSKLRVWWENFDLGSQMAIRRKLGCLISLFDITPDQHLVRALIHFWDPDRVVFKFKDFELTPTLEAINYFTNLIYQDRGQIIPHGQSGKKFLRYLGLKNTKKLRCFENNWVSLEYLYERYGRRDSYKSFRKEFSCTPDHWQARRPIAFAVALLGILVFPLEHGKISTCICSVARAIFEGIDGAQLTLVPMILAEILRALGKCKRGKTNFFKGCNLILQMWAIEHFYQRSNMTDICFSESNKTASFYDRTKHFLSPVGVKDWYEFLASRISDQIQWKYPLLPNAKKAYMRCKRLYYIELIGLKGLQPYAPLRVLRQFGQKQIIPLQANMRVSEIQFGPNFIVPRTSQILHEWNSVDKIDVGDGQAGTTPEYCAWLREGHDNSDLSPEGESGFEDVGTTIWIRTCRLKNTVITPEMWSQMQDIVQYLENAGAGPSSVRAPSSSM</sequence>
<protein>
    <recommendedName>
        <fullName evidence="1">Aminotransferase-like plant mobile domain-containing protein</fullName>
    </recommendedName>
</protein>
<dbReference type="Pfam" id="PF10536">
    <property type="entry name" value="PMD"/>
    <property type="match status" value="1"/>
</dbReference>
<evidence type="ECO:0000313" key="2">
    <source>
        <dbReference type="EMBL" id="KAK4366741.1"/>
    </source>
</evidence>
<dbReference type="PANTHER" id="PTHR48200:SF1">
    <property type="entry name" value="AMINOTRANSFERASE-LIKE PLANT MOBILE DOMAIN-CONTAINING PROTEIN"/>
    <property type="match status" value="1"/>
</dbReference>
<organism evidence="2 3">
    <name type="scientific">Anisodus tanguticus</name>
    <dbReference type="NCBI Taxonomy" id="243964"/>
    <lineage>
        <taxon>Eukaryota</taxon>
        <taxon>Viridiplantae</taxon>
        <taxon>Streptophyta</taxon>
        <taxon>Embryophyta</taxon>
        <taxon>Tracheophyta</taxon>
        <taxon>Spermatophyta</taxon>
        <taxon>Magnoliopsida</taxon>
        <taxon>eudicotyledons</taxon>
        <taxon>Gunneridae</taxon>
        <taxon>Pentapetalae</taxon>
        <taxon>asterids</taxon>
        <taxon>lamiids</taxon>
        <taxon>Solanales</taxon>
        <taxon>Solanaceae</taxon>
        <taxon>Solanoideae</taxon>
        <taxon>Hyoscyameae</taxon>
        <taxon>Anisodus</taxon>
    </lineage>
</organism>